<dbReference type="Gene3D" id="2.40.70.10">
    <property type="entry name" value="Acid Proteases"/>
    <property type="match status" value="1"/>
</dbReference>
<evidence type="ECO:0000256" key="1">
    <source>
        <dbReference type="ARBA" id="ARBA00009136"/>
    </source>
</evidence>
<keyword evidence="4" id="KW-0378">Hydrolase</keyword>
<dbReference type="PROSITE" id="PS00141">
    <property type="entry name" value="ASP_PROTEASE"/>
    <property type="match status" value="1"/>
</dbReference>
<keyword evidence="2" id="KW-0645">Protease</keyword>
<keyword evidence="3" id="KW-0064">Aspartyl protease</keyword>
<gene>
    <name evidence="5" type="ORF">F8M41_012245</name>
</gene>
<dbReference type="Pfam" id="PF08284">
    <property type="entry name" value="RVP_2"/>
    <property type="match status" value="1"/>
</dbReference>
<reference evidence="5 6" key="1">
    <citation type="journal article" date="2019" name="Environ. Microbiol.">
        <title>At the nexus of three kingdoms: the genome of the mycorrhizal fungus Gigaspora margarita provides insights into plant, endobacterial and fungal interactions.</title>
        <authorList>
            <person name="Venice F."/>
            <person name="Ghignone S."/>
            <person name="Salvioli di Fossalunga A."/>
            <person name="Amselem J."/>
            <person name="Novero M."/>
            <person name="Xianan X."/>
            <person name="Sedzielewska Toro K."/>
            <person name="Morin E."/>
            <person name="Lipzen A."/>
            <person name="Grigoriev I.V."/>
            <person name="Henrissat B."/>
            <person name="Martin F.M."/>
            <person name="Bonfante P."/>
        </authorList>
    </citation>
    <scope>NUCLEOTIDE SEQUENCE [LARGE SCALE GENOMIC DNA]</scope>
    <source>
        <strain evidence="5 6">BEG34</strain>
    </source>
</reference>
<dbReference type="OrthoDB" id="2433466at2759"/>
<protein>
    <submittedName>
        <fullName evidence="5">Gag-pol fusion protein</fullName>
    </submittedName>
</protein>
<evidence type="ECO:0000313" key="6">
    <source>
        <dbReference type="Proteomes" id="UP000439903"/>
    </source>
</evidence>
<dbReference type="InterPro" id="IPR021109">
    <property type="entry name" value="Peptidase_aspartic_dom_sf"/>
</dbReference>
<name>A0A8H4B449_GIGMA</name>
<dbReference type="SUPFAM" id="SSF50630">
    <property type="entry name" value="Acid proteases"/>
    <property type="match status" value="1"/>
</dbReference>
<comment type="similarity">
    <text evidence="1">Belongs to the DDI1 family.</text>
</comment>
<evidence type="ECO:0000256" key="3">
    <source>
        <dbReference type="ARBA" id="ARBA00022750"/>
    </source>
</evidence>
<dbReference type="PANTHER" id="PTHR12917:SF1">
    <property type="entry name" value="AT13091P"/>
    <property type="match status" value="1"/>
</dbReference>
<dbReference type="Proteomes" id="UP000439903">
    <property type="component" value="Unassembled WGS sequence"/>
</dbReference>
<dbReference type="EMBL" id="WTPW01000026">
    <property type="protein sequence ID" value="KAF0557786.1"/>
    <property type="molecule type" value="Genomic_DNA"/>
</dbReference>
<comment type="caution">
    <text evidence="5">The sequence shown here is derived from an EMBL/GenBank/DDBJ whole genome shotgun (WGS) entry which is preliminary data.</text>
</comment>
<dbReference type="GO" id="GO:0006508">
    <property type="term" value="P:proteolysis"/>
    <property type="evidence" value="ECO:0007669"/>
    <property type="project" value="UniProtKB-KW"/>
</dbReference>
<keyword evidence="6" id="KW-1185">Reference proteome</keyword>
<dbReference type="PANTHER" id="PTHR12917">
    <property type="entry name" value="ASPARTYL PROTEASE DDI-RELATED"/>
    <property type="match status" value="1"/>
</dbReference>
<dbReference type="AlphaFoldDB" id="A0A8H4B449"/>
<sequence>MLGSKITKGTTKDTNPEIEVTITLLGITSPIIDPDLETEADPGTKTIIITALDMISPKLQSRNRSSTLYPHDVYTIDTANNYTYEQFETFLVNESIRTALASYLTQESKATQIQTPTYTTPVKCNIKLQGKPYHAVIDSGAAISMISHQVVKELGLKIEAPSTSLIVSATGSSVRPLGIIKNLPIEIEGTTIPLDVEVMNATSYSLLLGNDWSQKVDASYNWKNKAYTLRWNKKKIHVPTSYENNQPLPAQPTLTDEKDLEKFEQEYLSPKEAYMADT</sequence>
<proteinExistence type="inferred from homology"/>
<organism evidence="5 6">
    <name type="scientific">Gigaspora margarita</name>
    <dbReference type="NCBI Taxonomy" id="4874"/>
    <lineage>
        <taxon>Eukaryota</taxon>
        <taxon>Fungi</taxon>
        <taxon>Fungi incertae sedis</taxon>
        <taxon>Mucoromycota</taxon>
        <taxon>Glomeromycotina</taxon>
        <taxon>Glomeromycetes</taxon>
        <taxon>Diversisporales</taxon>
        <taxon>Gigasporaceae</taxon>
        <taxon>Gigaspora</taxon>
    </lineage>
</organism>
<dbReference type="InterPro" id="IPR001969">
    <property type="entry name" value="Aspartic_peptidase_AS"/>
</dbReference>
<evidence type="ECO:0000256" key="2">
    <source>
        <dbReference type="ARBA" id="ARBA00022670"/>
    </source>
</evidence>
<dbReference type="GO" id="GO:0004190">
    <property type="term" value="F:aspartic-type endopeptidase activity"/>
    <property type="evidence" value="ECO:0007669"/>
    <property type="project" value="UniProtKB-KW"/>
</dbReference>
<evidence type="ECO:0000313" key="5">
    <source>
        <dbReference type="EMBL" id="KAF0557786.1"/>
    </source>
</evidence>
<evidence type="ECO:0000256" key="4">
    <source>
        <dbReference type="ARBA" id="ARBA00022801"/>
    </source>
</evidence>
<dbReference type="CDD" id="cd00303">
    <property type="entry name" value="retropepsin_like"/>
    <property type="match status" value="1"/>
</dbReference>
<accession>A0A8H4B449</accession>